<dbReference type="InterPro" id="IPR002048">
    <property type="entry name" value="EF_hand_dom"/>
</dbReference>
<dbReference type="SMART" id="SM00248">
    <property type="entry name" value="ANK"/>
    <property type="match status" value="4"/>
</dbReference>
<evidence type="ECO:0000313" key="4">
    <source>
        <dbReference type="EMBL" id="KAK3092597.1"/>
    </source>
</evidence>
<dbReference type="EMBL" id="VSWD01000009">
    <property type="protein sequence ID" value="KAK3092597.1"/>
    <property type="molecule type" value="Genomic_DNA"/>
</dbReference>
<dbReference type="InterPro" id="IPR011992">
    <property type="entry name" value="EF-hand-dom_pair"/>
</dbReference>
<keyword evidence="5" id="KW-1185">Reference proteome</keyword>
<dbReference type="PANTHER" id="PTHR24127">
    <property type="entry name" value="ANKYRIN REPEAT AND EF-HAND DOMAIN-CONTAINING PROTEIN 1"/>
    <property type="match status" value="1"/>
</dbReference>
<dbReference type="Pfam" id="PF12796">
    <property type="entry name" value="Ank_2"/>
    <property type="match status" value="1"/>
</dbReference>
<accession>A0AA88XVG2</accession>
<dbReference type="Pfam" id="PF13637">
    <property type="entry name" value="Ank_4"/>
    <property type="match status" value="1"/>
</dbReference>
<comment type="caution">
    <text evidence="4">The sequence shown here is derived from an EMBL/GenBank/DDBJ whole genome shotgun (WGS) entry which is preliminary data.</text>
</comment>
<dbReference type="GO" id="GO:0005509">
    <property type="term" value="F:calcium ion binding"/>
    <property type="evidence" value="ECO:0007669"/>
    <property type="project" value="InterPro"/>
</dbReference>
<dbReference type="PANTHER" id="PTHR24127:SF1">
    <property type="entry name" value="ANKYRIN REPEAT AND EF-HAND DOMAIN-CONTAINING PROTEIN 1"/>
    <property type="match status" value="1"/>
</dbReference>
<feature type="region of interest" description="Disordered" evidence="2">
    <location>
        <begin position="325"/>
        <end position="347"/>
    </location>
</feature>
<feature type="repeat" description="ANK" evidence="1">
    <location>
        <begin position="80"/>
        <end position="112"/>
    </location>
</feature>
<organism evidence="4 5">
    <name type="scientific">Pinctada imbricata</name>
    <name type="common">Atlantic pearl-oyster</name>
    <name type="synonym">Pinctada martensii</name>
    <dbReference type="NCBI Taxonomy" id="66713"/>
    <lineage>
        <taxon>Eukaryota</taxon>
        <taxon>Metazoa</taxon>
        <taxon>Spiralia</taxon>
        <taxon>Lophotrochozoa</taxon>
        <taxon>Mollusca</taxon>
        <taxon>Bivalvia</taxon>
        <taxon>Autobranchia</taxon>
        <taxon>Pteriomorphia</taxon>
        <taxon>Pterioida</taxon>
        <taxon>Pterioidea</taxon>
        <taxon>Pteriidae</taxon>
        <taxon>Pinctada</taxon>
    </lineage>
</organism>
<sequence length="347" mass="38100">MPVAQTRLEILQVCKLLQCVREKNTEQIQKLTSHGVPHLVNYNDSEEGFTALGVAAAANDDEMIDFLIELGAHPDAVDLKGRSPSMRAAEFGHTQCMERLVKAGAKMDIKDLEGKGILFYCISPTERHAKCLEIAVQNGADPNNVSNEGVPVFLFACETCCRQRRSMSTIKSGRTCLMAAASSGSVKVVRAILEAGGDVNALDIRHNHASHFAALNGHFEVLACCNPKPKNNEGETARSIAKDRDHKEATKECRKAEKSFGKVGKNNEPWAIALYDWVIERQQKILNMCTKYDPDEKGQIPKDEFSDILSGMGAPAEEDNIKTLQAAHDKAKDGSVDYNDFSLPRNG</sequence>
<dbReference type="InterPro" id="IPR052801">
    <property type="entry name" value="Ankyrin-EF-hand"/>
</dbReference>
<dbReference type="PROSITE" id="PS50297">
    <property type="entry name" value="ANK_REP_REGION"/>
    <property type="match status" value="3"/>
</dbReference>
<proteinExistence type="predicted"/>
<dbReference type="PROSITE" id="PS50222">
    <property type="entry name" value="EF_HAND_2"/>
    <property type="match status" value="1"/>
</dbReference>
<feature type="repeat" description="ANK" evidence="1">
    <location>
        <begin position="47"/>
        <end position="79"/>
    </location>
</feature>
<evidence type="ECO:0000313" key="5">
    <source>
        <dbReference type="Proteomes" id="UP001186944"/>
    </source>
</evidence>
<dbReference type="InterPro" id="IPR036770">
    <property type="entry name" value="Ankyrin_rpt-contain_sf"/>
</dbReference>
<dbReference type="Proteomes" id="UP001186944">
    <property type="component" value="Unassembled WGS sequence"/>
</dbReference>
<reference evidence="4" key="1">
    <citation type="submission" date="2019-08" db="EMBL/GenBank/DDBJ databases">
        <title>The improved chromosome-level genome for the pearl oyster Pinctada fucata martensii using PacBio sequencing and Hi-C.</title>
        <authorList>
            <person name="Zheng Z."/>
        </authorList>
    </citation>
    <scope>NUCLEOTIDE SEQUENCE</scope>
    <source>
        <strain evidence="4">ZZ-2019</strain>
        <tissue evidence="4">Adductor muscle</tissue>
    </source>
</reference>
<evidence type="ECO:0000256" key="1">
    <source>
        <dbReference type="PROSITE-ProRule" id="PRU00023"/>
    </source>
</evidence>
<evidence type="ECO:0000259" key="3">
    <source>
        <dbReference type="PROSITE" id="PS50222"/>
    </source>
</evidence>
<evidence type="ECO:0000256" key="2">
    <source>
        <dbReference type="SAM" id="MobiDB-lite"/>
    </source>
</evidence>
<dbReference type="Gene3D" id="1.10.238.10">
    <property type="entry name" value="EF-hand"/>
    <property type="match status" value="1"/>
</dbReference>
<gene>
    <name evidence="4" type="ORF">FSP39_004820</name>
</gene>
<feature type="repeat" description="ANK" evidence="1">
    <location>
        <begin position="172"/>
        <end position="204"/>
    </location>
</feature>
<dbReference type="PROSITE" id="PS50088">
    <property type="entry name" value="ANK_REPEAT"/>
    <property type="match status" value="3"/>
</dbReference>
<name>A0AA88XVG2_PINIB</name>
<keyword evidence="1" id="KW-0040">ANK repeat</keyword>
<dbReference type="AlphaFoldDB" id="A0AA88XVG2"/>
<feature type="domain" description="EF-hand" evidence="3">
    <location>
        <begin position="280"/>
        <end position="315"/>
    </location>
</feature>
<dbReference type="Gene3D" id="1.25.40.20">
    <property type="entry name" value="Ankyrin repeat-containing domain"/>
    <property type="match status" value="2"/>
</dbReference>
<dbReference type="SUPFAM" id="SSF48403">
    <property type="entry name" value="Ankyrin repeat"/>
    <property type="match status" value="1"/>
</dbReference>
<protein>
    <recommendedName>
        <fullName evidence="3">EF-hand domain-containing protein</fullName>
    </recommendedName>
</protein>
<dbReference type="SUPFAM" id="SSF47473">
    <property type="entry name" value="EF-hand"/>
    <property type="match status" value="1"/>
</dbReference>
<dbReference type="InterPro" id="IPR002110">
    <property type="entry name" value="Ankyrin_rpt"/>
</dbReference>